<evidence type="ECO:0000313" key="3">
    <source>
        <dbReference type="EMBL" id="MEA5457062.1"/>
    </source>
</evidence>
<dbReference type="InterPro" id="IPR013022">
    <property type="entry name" value="Xyl_isomerase-like_TIM-brl"/>
</dbReference>
<keyword evidence="1" id="KW-0119">Carbohydrate metabolism</keyword>
<sequence length="365" mass="40351">MLRVGVDSTKLADAKSADVQVEPARRFVERSAQLGLDGVFFRSILELSPTLDRGEIRDAVQAASDIGQRIEAGVGKVNPFATPEAPAIRALGGGDYLLAMRRMIEAAASEGIRELWTATANYQFRLSGLYACDRFRTDVDWDEQLAATEKFLRKLAPILRDAGVHLNLETHEEITTFEVIRLVEEVGPDVLGITFDSANVLVRCEDPVAAVRRAAPYIRSSHIRDVALFFRPEGIARLLRPVGEGVIDWALFLEPLIGHDLMLSIEGIVESTRGEMMAQLFDERWRGAHPDLTLPEALEVVRLASDYEARAASGDAPGWEQLHEPLGHDESLQFIERSARYLREILACLTQSPTAPLRNSASGVL</sequence>
<keyword evidence="4" id="KW-1185">Reference proteome</keyword>
<dbReference type="InterPro" id="IPR050312">
    <property type="entry name" value="IolE/XylAMocC-like"/>
</dbReference>
<gene>
    <name evidence="3" type="ORF">SPF06_20245</name>
</gene>
<dbReference type="GO" id="GO:0016853">
    <property type="term" value="F:isomerase activity"/>
    <property type="evidence" value="ECO:0007669"/>
    <property type="project" value="UniProtKB-KW"/>
</dbReference>
<reference evidence="3 4" key="1">
    <citation type="submission" date="2023-12" db="EMBL/GenBank/DDBJ databases">
        <title>Sinomonas terricola sp. nov, isolated from litchi orchard soil in Guangdong, PR China.</title>
        <authorList>
            <person name="Jiaxin W."/>
            <person name="Yang Z."/>
            <person name="Honghui Z."/>
        </authorList>
    </citation>
    <scope>NUCLEOTIDE SEQUENCE [LARGE SCALE GENOMIC DNA]</scope>
    <source>
        <strain evidence="3 4">JGH33</strain>
    </source>
</reference>
<protein>
    <submittedName>
        <fullName evidence="3">Sugar phosphate isomerase/epimerase family protein</fullName>
    </submittedName>
</protein>
<evidence type="ECO:0000313" key="4">
    <source>
        <dbReference type="Proteomes" id="UP001304769"/>
    </source>
</evidence>
<comment type="caution">
    <text evidence="3">The sequence shown here is derived from an EMBL/GenBank/DDBJ whole genome shotgun (WGS) entry which is preliminary data.</text>
</comment>
<organism evidence="3 4">
    <name type="scientific">Sinomonas terricola</name>
    <dbReference type="NCBI Taxonomy" id="3110330"/>
    <lineage>
        <taxon>Bacteria</taxon>
        <taxon>Bacillati</taxon>
        <taxon>Actinomycetota</taxon>
        <taxon>Actinomycetes</taxon>
        <taxon>Micrococcales</taxon>
        <taxon>Micrococcaceae</taxon>
        <taxon>Sinomonas</taxon>
    </lineage>
</organism>
<dbReference type="RefSeq" id="WP_323280974.1">
    <property type="nucleotide sequence ID" value="NZ_JAYGGQ010000021.1"/>
</dbReference>
<evidence type="ECO:0000256" key="1">
    <source>
        <dbReference type="ARBA" id="ARBA00023277"/>
    </source>
</evidence>
<dbReference type="Gene3D" id="3.20.20.150">
    <property type="entry name" value="Divalent-metal-dependent TIM barrel enzymes"/>
    <property type="match status" value="1"/>
</dbReference>
<dbReference type="PANTHER" id="PTHR12110">
    <property type="entry name" value="HYDROXYPYRUVATE ISOMERASE"/>
    <property type="match status" value="1"/>
</dbReference>
<dbReference type="EMBL" id="JAYGGQ010000021">
    <property type="protein sequence ID" value="MEA5457062.1"/>
    <property type="molecule type" value="Genomic_DNA"/>
</dbReference>
<dbReference type="Pfam" id="PF01261">
    <property type="entry name" value="AP_endonuc_2"/>
    <property type="match status" value="1"/>
</dbReference>
<dbReference type="InterPro" id="IPR036237">
    <property type="entry name" value="Xyl_isomerase-like_sf"/>
</dbReference>
<dbReference type="Proteomes" id="UP001304769">
    <property type="component" value="Unassembled WGS sequence"/>
</dbReference>
<dbReference type="SUPFAM" id="SSF51658">
    <property type="entry name" value="Xylose isomerase-like"/>
    <property type="match status" value="1"/>
</dbReference>
<dbReference type="PANTHER" id="PTHR12110:SF53">
    <property type="entry name" value="BLR5974 PROTEIN"/>
    <property type="match status" value="1"/>
</dbReference>
<evidence type="ECO:0000259" key="2">
    <source>
        <dbReference type="Pfam" id="PF01261"/>
    </source>
</evidence>
<proteinExistence type="predicted"/>
<keyword evidence="3" id="KW-0413">Isomerase</keyword>
<feature type="domain" description="Xylose isomerase-like TIM barrel" evidence="2">
    <location>
        <begin position="29"/>
        <end position="267"/>
    </location>
</feature>
<name>A0ABU5TBZ9_9MICC</name>
<accession>A0ABU5TBZ9</accession>